<dbReference type="Gene3D" id="3.40.50.2000">
    <property type="entry name" value="Glycogen Phosphorylase B"/>
    <property type="match status" value="2"/>
</dbReference>
<dbReference type="PANTHER" id="PTHR12526">
    <property type="entry name" value="GLYCOSYLTRANSFERASE"/>
    <property type="match status" value="1"/>
</dbReference>
<evidence type="ECO:0000313" key="1">
    <source>
        <dbReference type="EMBL" id="HGZ59850.1"/>
    </source>
</evidence>
<dbReference type="GO" id="GO:0016740">
    <property type="term" value="F:transferase activity"/>
    <property type="evidence" value="ECO:0007669"/>
    <property type="project" value="UniProtKB-KW"/>
</dbReference>
<gene>
    <name evidence="1" type="ORF">ENW83_01400</name>
</gene>
<dbReference type="CDD" id="cd03801">
    <property type="entry name" value="GT4_PimA-like"/>
    <property type="match status" value="1"/>
</dbReference>
<sequence length="391" mass="44347">MNVLILSEKLWPEGSGGELATYLYAKLLIENDINVKVIISSTSNYFKAWSELPIYKIPVIGYSKYTVVPMFKKLRELFKWSDVVYCADFFHAIPLIKKVFKKPVVIHVHSYFPACPVGSLYNLKENSICKLDNKNCSECIWYYERAYMKPFPQASISMLLNSTIGRSFLNFVTLTDALVFVSNAQRNLFLEHTSSLRHKSYVIYNPLPDILHIPIEGDDVGYFGGLNPLKGFPLLMKAWLKVFPRHKARIHATMLKGLSNSEQLKSIGIIPYGRLNERFYENIYKKVKVVSVPSIWQEPVSYVVIEALLRGRLLVASKVGGIPEIANGLKGALLVNPNDADALAEALDLALSMDKSEAVELGLKNRENVLKRFNNFKSAEELIRVFERVTS</sequence>
<name>A0A7J3SJR1_9CREN</name>
<comment type="caution">
    <text evidence="1">The sequence shown here is derived from an EMBL/GenBank/DDBJ whole genome shotgun (WGS) entry which is preliminary data.</text>
</comment>
<accession>A0A7J3SJR1</accession>
<organism evidence="1">
    <name type="scientific">Fervidicoccus fontis</name>
    <dbReference type="NCBI Taxonomy" id="683846"/>
    <lineage>
        <taxon>Archaea</taxon>
        <taxon>Thermoproteota</taxon>
        <taxon>Thermoprotei</taxon>
        <taxon>Fervidicoccales</taxon>
        <taxon>Fervidicoccaceae</taxon>
        <taxon>Fervidicoccus</taxon>
    </lineage>
</organism>
<proteinExistence type="predicted"/>
<keyword evidence="1" id="KW-0808">Transferase</keyword>
<dbReference type="PANTHER" id="PTHR12526:SF627">
    <property type="entry name" value="D-RHAMNOSYLTRANSFERASE WBPZ"/>
    <property type="match status" value="1"/>
</dbReference>
<dbReference type="SUPFAM" id="SSF53756">
    <property type="entry name" value="UDP-Glycosyltransferase/glycogen phosphorylase"/>
    <property type="match status" value="1"/>
</dbReference>
<protein>
    <submittedName>
        <fullName evidence="1">Glycosyltransferase</fullName>
    </submittedName>
</protein>
<reference evidence="1" key="1">
    <citation type="journal article" date="2020" name="mSystems">
        <title>Genome- and Community-Level Interaction Insights into Carbon Utilization and Element Cycling Functions of Hydrothermarchaeota in Hydrothermal Sediment.</title>
        <authorList>
            <person name="Zhou Z."/>
            <person name="Liu Y."/>
            <person name="Xu W."/>
            <person name="Pan J."/>
            <person name="Luo Z.H."/>
            <person name="Li M."/>
        </authorList>
    </citation>
    <scope>NUCLEOTIDE SEQUENCE [LARGE SCALE GENOMIC DNA]</scope>
    <source>
        <strain evidence="1">SpSt-885</strain>
    </source>
</reference>
<dbReference type="Pfam" id="PF13692">
    <property type="entry name" value="Glyco_trans_1_4"/>
    <property type="match status" value="1"/>
</dbReference>
<dbReference type="AlphaFoldDB" id="A0A7J3SJR1"/>
<dbReference type="EMBL" id="DTLS01000040">
    <property type="protein sequence ID" value="HGZ59850.1"/>
    <property type="molecule type" value="Genomic_DNA"/>
</dbReference>